<feature type="transmembrane region" description="Helical" evidence="1">
    <location>
        <begin position="12"/>
        <end position="35"/>
    </location>
</feature>
<keyword evidence="3" id="KW-0808">Transferase</keyword>
<protein>
    <submittedName>
        <fullName evidence="3">Acyltransferase</fullName>
    </submittedName>
</protein>
<dbReference type="EMBL" id="CP101125">
    <property type="protein sequence ID" value="UTO15542.1"/>
    <property type="molecule type" value="Genomic_DNA"/>
</dbReference>
<feature type="transmembrane region" description="Helical" evidence="1">
    <location>
        <begin position="388"/>
        <end position="409"/>
    </location>
</feature>
<proteinExistence type="predicted"/>
<feature type="transmembrane region" description="Helical" evidence="1">
    <location>
        <begin position="338"/>
        <end position="356"/>
    </location>
</feature>
<name>A0ABY5EJE2_9PSED</name>
<dbReference type="PANTHER" id="PTHR23028:SF53">
    <property type="entry name" value="ACYL_TRANSF_3 DOMAIN-CONTAINING PROTEIN"/>
    <property type="match status" value="1"/>
</dbReference>
<feature type="transmembrane region" description="Helical" evidence="1">
    <location>
        <begin position="271"/>
        <end position="292"/>
    </location>
</feature>
<dbReference type="RefSeq" id="WP_063869661.1">
    <property type="nucleotide sequence ID" value="NZ_CP101125.1"/>
</dbReference>
<accession>A0ABY5EJE2</accession>
<keyword evidence="1" id="KW-0812">Transmembrane</keyword>
<dbReference type="Pfam" id="PF01757">
    <property type="entry name" value="Acyl_transf_3"/>
    <property type="match status" value="1"/>
</dbReference>
<keyword evidence="1" id="KW-1133">Transmembrane helix</keyword>
<evidence type="ECO:0000313" key="4">
    <source>
        <dbReference type="Proteomes" id="UP001059607"/>
    </source>
</evidence>
<feature type="transmembrane region" description="Helical" evidence="1">
    <location>
        <begin position="164"/>
        <end position="183"/>
    </location>
</feature>
<keyword evidence="4" id="KW-1185">Reference proteome</keyword>
<gene>
    <name evidence="3" type="ORF">NK667_04030</name>
</gene>
<dbReference type="Proteomes" id="UP001059607">
    <property type="component" value="Chromosome"/>
</dbReference>
<dbReference type="PANTHER" id="PTHR23028">
    <property type="entry name" value="ACETYLTRANSFERASE"/>
    <property type="match status" value="1"/>
</dbReference>
<keyword evidence="1" id="KW-0472">Membrane</keyword>
<feature type="transmembrane region" description="Helical" evidence="1">
    <location>
        <begin position="41"/>
        <end position="60"/>
    </location>
</feature>
<feature type="transmembrane region" description="Helical" evidence="1">
    <location>
        <begin position="203"/>
        <end position="219"/>
    </location>
</feature>
<dbReference type="InterPro" id="IPR002656">
    <property type="entry name" value="Acyl_transf_3_dom"/>
</dbReference>
<feature type="transmembrane region" description="Helical" evidence="1">
    <location>
        <begin position="304"/>
        <end position="326"/>
    </location>
</feature>
<dbReference type="InterPro" id="IPR050879">
    <property type="entry name" value="Acyltransferase_3"/>
</dbReference>
<reference evidence="3" key="1">
    <citation type="submission" date="2022-07" db="EMBL/GenBank/DDBJ databases">
        <title>Pseudomonas nunamit sp. nov. an antifungal species isolated from Greenland.</title>
        <authorList>
            <person name="Ntana F."/>
            <person name="Hennessy R.C."/>
            <person name="Zervas A."/>
            <person name="Stougaard P."/>
        </authorList>
    </citation>
    <scope>NUCLEOTIDE SEQUENCE</scope>
    <source>
        <strain evidence="3">In5</strain>
    </source>
</reference>
<evidence type="ECO:0000256" key="1">
    <source>
        <dbReference type="SAM" id="Phobius"/>
    </source>
</evidence>
<dbReference type="GO" id="GO:0016746">
    <property type="term" value="F:acyltransferase activity"/>
    <property type="evidence" value="ECO:0007669"/>
    <property type="project" value="UniProtKB-KW"/>
</dbReference>
<feature type="transmembrane region" description="Helical" evidence="1">
    <location>
        <begin position="128"/>
        <end position="152"/>
    </location>
</feature>
<keyword evidence="3" id="KW-0012">Acyltransferase</keyword>
<feature type="domain" description="Acyltransferase 3" evidence="2">
    <location>
        <begin position="9"/>
        <end position="350"/>
    </location>
</feature>
<evidence type="ECO:0000259" key="2">
    <source>
        <dbReference type="Pfam" id="PF01757"/>
    </source>
</evidence>
<feature type="transmembrane region" description="Helical" evidence="1">
    <location>
        <begin position="81"/>
        <end position="108"/>
    </location>
</feature>
<feature type="transmembrane region" description="Helical" evidence="1">
    <location>
        <begin position="231"/>
        <end position="251"/>
    </location>
</feature>
<organism evidence="3 4">
    <name type="scientific">Pseudomonas nunensis</name>
    <dbReference type="NCBI Taxonomy" id="2961896"/>
    <lineage>
        <taxon>Bacteria</taxon>
        <taxon>Pseudomonadati</taxon>
        <taxon>Pseudomonadota</taxon>
        <taxon>Gammaproteobacteria</taxon>
        <taxon>Pseudomonadales</taxon>
        <taxon>Pseudomonadaceae</taxon>
        <taxon>Pseudomonas</taxon>
    </lineage>
</organism>
<evidence type="ECO:0000313" key="3">
    <source>
        <dbReference type="EMBL" id="UTO15542.1"/>
    </source>
</evidence>
<sequence>MHATVKLDALTSLRFFAAAMIVLGHTHGAFGSFGLATTLSLAQGVSFFFVLSGFILAYNYPSLSTAAEIGGFLKARIARIWPAHIAAIVLLYLLTSSLNLGALSHLQAGFTALANLFLIQSLIPLRDVFLTFNGVAWSISTEMFFYLTFPLLITSIIPGWKAKLLFISFIVALFLGFSIAWNIPADDASSQVSMMGLLYVNPLVRLLEFFAGILACGAYQKIRANADGKPASLFSVVECLTVALAIGAMWLTPKLTTFLGMHGVIGTALNYYLIKSGSFVFFALLIVAFALGKGILSRALSNPLLVLLGEISFSLYLVHMTLFQWYLANEPYFSNIPLYVRGPAFWLLALGTAFLMQRAIENPCRKLILSINKTSISKGLASAYPAKAIGYMLVAVSLIVMLKTLPPMFAPQGCQSEQCNYLVKNFTLSKSPQFGDSVRLIAATSRKATSGSSNIELAFKLLQPLPKGYILAVHLLDKNSEIIDKSDTYFSKSSSLRAGDEWVEVATLGGKSGNSQPEKLGLAIYLDPSLPMSVESPVSDYNGRRVILDLSSIQSN</sequence>